<sequence length="394" mass="45376">MQAARVRKLLGLKFVPKPKPKINTEDSIDVLGWLIDTANIVQNASSVCAFPQIQYAVAALSVLLQCVQRVRKNNDDYEELLSRVKIILEALRRVVDDSDEEMCSRMNTVFLEFHTSLREIVREVNSQRKSNDKWIKQFLHSHGVSQAIDQLRMKFDDLRLNVLVTASFAHHSSMKEQFSKLDQKLDVEIESQAVVAVETQASLSNLQYQSQTLHGEAQKQTRLMGQHQTELITAFAMQGQRMRENLRGQDMLATQHHIQTTNNLRDHQSWLQSTLHDQTQLALRQHGEVLEAVKQVVSPPSTSSDDELEEYEENFQVFKQSQWKPKRTIRSSDEEEGSWMSTDPQVLVIDQTSIVGNVKYRVRTFKAAEHNKPEHKDAAFRAFKEHLHLHSSTR</sequence>
<proteinExistence type="predicted"/>
<dbReference type="OrthoDB" id="3057797at2759"/>
<gene>
    <name evidence="1" type="ORF">BT96DRAFT_80074</name>
</gene>
<evidence type="ECO:0000313" key="2">
    <source>
        <dbReference type="Proteomes" id="UP000799118"/>
    </source>
</evidence>
<organism evidence="1 2">
    <name type="scientific">Gymnopus androsaceus JB14</name>
    <dbReference type="NCBI Taxonomy" id="1447944"/>
    <lineage>
        <taxon>Eukaryota</taxon>
        <taxon>Fungi</taxon>
        <taxon>Dikarya</taxon>
        <taxon>Basidiomycota</taxon>
        <taxon>Agaricomycotina</taxon>
        <taxon>Agaricomycetes</taxon>
        <taxon>Agaricomycetidae</taxon>
        <taxon>Agaricales</taxon>
        <taxon>Marasmiineae</taxon>
        <taxon>Omphalotaceae</taxon>
        <taxon>Gymnopus</taxon>
    </lineage>
</organism>
<dbReference type="EMBL" id="ML769501">
    <property type="protein sequence ID" value="KAE9397177.1"/>
    <property type="molecule type" value="Genomic_DNA"/>
</dbReference>
<dbReference type="GO" id="GO:0007166">
    <property type="term" value="P:cell surface receptor signaling pathway"/>
    <property type="evidence" value="ECO:0007669"/>
    <property type="project" value="InterPro"/>
</dbReference>
<name>A0A6A4HJA7_9AGAR</name>
<dbReference type="InterPro" id="IPR059179">
    <property type="entry name" value="MLKL-like_MCAfunc"/>
</dbReference>
<accession>A0A6A4HJA7</accession>
<dbReference type="Proteomes" id="UP000799118">
    <property type="component" value="Unassembled WGS sequence"/>
</dbReference>
<dbReference type="Gene3D" id="1.20.930.20">
    <property type="entry name" value="Adaptor protein Cbl, N-terminal domain"/>
    <property type="match status" value="1"/>
</dbReference>
<dbReference type="CDD" id="cd21037">
    <property type="entry name" value="MLKL_NTD"/>
    <property type="match status" value="1"/>
</dbReference>
<dbReference type="InterPro" id="IPR036537">
    <property type="entry name" value="Adaptor_Cbl_N_dom_sf"/>
</dbReference>
<reference evidence="1" key="1">
    <citation type="journal article" date="2019" name="Environ. Microbiol.">
        <title>Fungal ecological strategies reflected in gene transcription - a case study of two litter decomposers.</title>
        <authorList>
            <person name="Barbi F."/>
            <person name="Kohler A."/>
            <person name="Barry K."/>
            <person name="Baskaran P."/>
            <person name="Daum C."/>
            <person name="Fauchery L."/>
            <person name="Ihrmark K."/>
            <person name="Kuo A."/>
            <person name="LaButti K."/>
            <person name="Lipzen A."/>
            <person name="Morin E."/>
            <person name="Grigoriev I.V."/>
            <person name="Henrissat B."/>
            <person name="Lindahl B."/>
            <person name="Martin F."/>
        </authorList>
    </citation>
    <scope>NUCLEOTIDE SEQUENCE</scope>
    <source>
        <strain evidence="1">JB14</strain>
    </source>
</reference>
<dbReference type="AlphaFoldDB" id="A0A6A4HJA7"/>
<keyword evidence="2" id="KW-1185">Reference proteome</keyword>
<protein>
    <submittedName>
        <fullName evidence="1">Uncharacterized protein</fullName>
    </submittedName>
</protein>
<evidence type="ECO:0000313" key="1">
    <source>
        <dbReference type="EMBL" id="KAE9397177.1"/>
    </source>
</evidence>